<evidence type="ECO:0000259" key="1">
    <source>
        <dbReference type="Pfam" id="PF00117"/>
    </source>
</evidence>
<dbReference type="PANTHER" id="PTHR42695:SF5">
    <property type="entry name" value="GLUTAMINE AMIDOTRANSFERASE YLR126C-RELATED"/>
    <property type="match status" value="1"/>
</dbReference>
<dbReference type="SUPFAM" id="SSF52317">
    <property type="entry name" value="Class I glutamine amidotransferase-like"/>
    <property type="match status" value="1"/>
</dbReference>
<accession>A0A2A2F5B8</accession>
<dbReference type="Gene3D" id="3.40.50.880">
    <property type="match status" value="1"/>
</dbReference>
<dbReference type="AlphaFoldDB" id="A0A2A2F5B8"/>
<dbReference type="CDD" id="cd01741">
    <property type="entry name" value="GATase1_1"/>
    <property type="match status" value="1"/>
</dbReference>
<dbReference type="InterPro" id="IPR044992">
    <property type="entry name" value="ChyE-like"/>
</dbReference>
<feature type="domain" description="Glutamine amidotransferase" evidence="1">
    <location>
        <begin position="23"/>
        <end position="182"/>
    </location>
</feature>
<dbReference type="GO" id="GO:0005829">
    <property type="term" value="C:cytosol"/>
    <property type="evidence" value="ECO:0007669"/>
    <property type="project" value="TreeGrafter"/>
</dbReference>
<organism evidence="2 3">
    <name type="scientific">Halovibrio salipaludis</name>
    <dbReference type="NCBI Taxonomy" id="2032626"/>
    <lineage>
        <taxon>Bacteria</taxon>
        <taxon>Pseudomonadati</taxon>
        <taxon>Pseudomonadota</taxon>
        <taxon>Gammaproteobacteria</taxon>
        <taxon>Oceanospirillales</taxon>
        <taxon>Halomonadaceae</taxon>
        <taxon>Halovibrio</taxon>
    </lineage>
</organism>
<dbReference type="PANTHER" id="PTHR42695">
    <property type="entry name" value="GLUTAMINE AMIDOTRANSFERASE YLR126C-RELATED"/>
    <property type="match status" value="1"/>
</dbReference>
<dbReference type="InterPro" id="IPR029062">
    <property type="entry name" value="Class_I_gatase-like"/>
</dbReference>
<comment type="caution">
    <text evidence="2">The sequence shown here is derived from an EMBL/GenBank/DDBJ whole genome shotgun (WGS) entry which is preliminary data.</text>
</comment>
<keyword evidence="2" id="KW-0315">Glutamine amidotransferase</keyword>
<sequence>MLKRAVAIRHLAFEDLGGLEKILLRNGYKVSYREAGKDDLGAIEQAQPDLLVVLGAPISVNDTDAYPFVQQELSLIQRLSERGTAVLGICLGAQLIARALGAGVKAMPQKEIGFAPLELTEKGRESALAPLEGIPVLHWHGEACGPVSGAPPLARTQACDNQAFQPSPRILGLQFHLEVPLQDFECWLIGHCSELAAAGLSVPDLRRDAAQSLPQLESLATDVFQRWLDGL</sequence>
<dbReference type="Pfam" id="PF00117">
    <property type="entry name" value="GATase"/>
    <property type="match status" value="1"/>
</dbReference>
<dbReference type="GO" id="GO:0016740">
    <property type="term" value="F:transferase activity"/>
    <property type="evidence" value="ECO:0007669"/>
    <property type="project" value="UniProtKB-KW"/>
</dbReference>
<proteinExistence type="predicted"/>
<reference evidence="2 3" key="1">
    <citation type="submission" date="2017-08" db="EMBL/GenBank/DDBJ databases">
        <title>Halovibrio sewagensis sp. nov., isolated from wastewater of high salinity.</title>
        <authorList>
            <person name="Dong X."/>
            <person name="Zhang G."/>
        </authorList>
    </citation>
    <scope>NUCLEOTIDE SEQUENCE [LARGE SCALE GENOMIC DNA]</scope>
    <source>
        <strain evidence="2 3">YL5-2</strain>
    </source>
</reference>
<evidence type="ECO:0000313" key="2">
    <source>
        <dbReference type="EMBL" id="PAU80108.1"/>
    </source>
</evidence>
<dbReference type="NCBIfam" id="NF005458">
    <property type="entry name" value="PRK07053.1"/>
    <property type="match status" value="1"/>
</dbReference>
<keyword evidence="2" id="KW-0808">Transferase</keyword>
<dbReference type="EMBL" id="NSKD01000004">
    <property type="protein sequence ID" value="PAU80108.1"/>
    <property type="molecule type" value="Genomic_DNA"/>
</dbReference>
<dbReference type="PROSITE" id="PS51273">
    <property type="entry name" value="GATASE_TYPE_1"/>
    <property type="match status" value="1"/>
</dbReference>
<keyword evidence="3" id="KW-1185">Reference proteome</keyword>
<dbReference type="InterPro" id="IPR017926">
    <property type="entry name" value="GATASE"/>
</dbReference>
<protein>
    <submittedName>
        <fullName evidence="2">Glutamine amidotransferase</fullName>
    </submittedName>
</protein>
<dbReference type="OrthoDB" id="9813383at2"/>
<name>A0A2A2F5B8_9GAMM</name>
<evidence type="ECO:0000313" key="3">
    <source>
        <dbReference type="Proteomes" id="UP000218896"/>
    </source>
</evidence>
<dbReference type="Proteomes" id="UP000218896">
    <property type="component" value="Unassembled WGS sequence"/>
</dbReference>
<gene>
    <name evidence="2" type="ORF">CK501_10695</name>
</gene>
<dbReference type="RefSeq" id="WP_095617728.1">
    <property type="nucleotide sequence ID" value="NZ_NSKD01000004.1"/>
</dbReference>